<dbReference type="PANTHER" id="PTHR32347:SF14">
    <property type="entry name" value="EFFLUX SYSTEM COMPONENT YKNX-RELATED"/>
    <property type="match status" value="1"/>
</dbReference>
<name>A0A0G1XUB9_9BACT</name>
<gene>
    <name evidence="6" type="ORF">UY32_C0038G0010</name>
</gene>
<feature type="coiled-coil region" evidence="4">
    <location>
        <begin position="36"/>
        <end position="63"/>
    </location>
</feature>
<dbReference type="Gene3D" id="2.40.50.100">
    <property type="match status" value="1"/>
</dbReference>
<evidence type="ECO:0000256" key="1">
    <source>
        <dbReference type="ARBA" id="ARBA00004196"/>
    </source>
</evidence>
<dbReference type="InterPro" id="IPR006143">
    <property type="entry name" value="RND_pump_MFP"/>
</dbReference>
<dbReference type="PANTHER" id="PTHR32347">
    <property type="entry name" value="EFFLUX SYSTEM COMPONENT YKNX-RELATED"/>
    <property type="match status" value="1"/>
</dbReference>
<evidence type="ECO:0000313" key="6">
    <source>
        <dbReference type="EMBL" id="KKU97910.1"/>
    </source>
</evidence>
<dbReference type="NCBIfam" id="TIGR01730">
    <property type="entry name" value="RND_mfp"/>
    <property type="match status" value="1"/>
</dbReference>
<comment type="subcellular location">
    <subcellularLocation>
        <location evidence="1">Cell envelope</location>
    </subcellularLocation>
</comment>
<dbReference type="Gene3D" id="2.40.30.170">
    <property type="match status" value="1"/>
</dbReference>
<sequence>DGCGRTPFETSGRVRSVSVKVGDTVFAGTVLVRLDAAELSAELAKAESDLATQRAKLDEAKTALGNVYTGAINDLNSAYLKADDAVHVKITSLFTSSGQSVYQLSFDTCDYEAKVNAGGERAAAEEDLKKWKSELALLNSDLSETESGEWLNAGRTHLNLVKGLLENLNKALNADCILNQSSLDTYRASLSTARSNVNDALVALSNKEQAILSQKAAVTSVEVSEKSYEASVSTIKTQLAKTVLVSPIRGTISSVEAEAGEIVGANAAVASVISAAELEIEANIPEVDVAKIKVGDEAKVTLDAYGSGVVFQAMVFQIDPAEKIIEGVPTYRTKLQFTEKDERIKSGMTANIDILAAEKENVIYVPARAVVGDDNRTFVRILEGNIPKEADVQTGLRGSDGNVEIISGLNDGDKVVTFEK</sequence>
<dbReference type="Proteomes" id="UP000034600">
    <property type="component" value="Unassembled WGS sequence"/>
</dbReference>
<dbReference type="GO" id="GO:0030313">
    <property type="term" value="C:cell envelope"/>
    <property type="evidence" value="ECO:0007669"/>
    <property type="project" value="UniProtKB-SubCell"/>
</dbReference>
<dbReference type="GO" id="GO:0022857">
    <property type="term" value="F:transmembrane transporter activity"/>
    <property type="evidence" value="ECO:0007669"/>
    <property type="project" value="InterPro"/>
</dbReference>
<proteinExistence type="inferred from homology"/>
<reference evidence="6 7" key="1">
    <citation type="journal article" date="2015" name="Nature">
        <title>rRNA introns, odd ribosomes, and small enigmatic genomes across a large radiation of phyla.</title>
        <authorList>
            <person name="Brown C.T."/>
            <person name="Hug L.A."/>
            <person name="Thomas B.C."/>
            <person name="Sharon I."/>
            <person name="Castelle C.J."/>
            <person name="Singh A."/>
            <person name="Wilkins M.J."/>
            <person name="Williams K.H."/>
            <person name="Banfield J.F."/>
        </authorList>
    </citation>
    <scope>NUCLEOTIDE SEQUENCE [LARGE SCALE GENOMIC DNA]</scope>
</reference>
<comment type="similarity">
    <text evidence="2">Belongs to the membrane fusion protein (MFP) (TC 8.A.1) family.</text>
</comment>
<feature type="domain" description="CusB-like beta-barrel" evidence="5">
    <location>
        <begin position="280"/>
        <end position="355"/>
    </location>
</feature>
<dbReference type="Pfam" id="PF25954">
    <property type="entry name" value="Beta-barrel_RND_2"/>
    <property type="match status" value="1"/>
</dbReference>
<dbReference type="GO" id="GO:0016020">
    <property type="term" value="C:membrane"/>
    <property type="evidence" value="ECO:0007669"/>
    <property type="project" value="InterPro"/>
</dbReference>
<dbReference type="Gene3D" id="2.40.420.20">
    <property type="match status" value="1"/>
</dbReference>
<dbReference type="SUPFAM" id="SSF111369">
    <property type="entry name" value="HlyD-like secretion proteins"/>
    <property type="match status" value="1"/>
</dbReference>
<dbReference type="InterPro" id="IPR058792">
    <property type="entry name" value="Beta-barrel_RND_2"/>
</dbReference>
<protein>
    <submittedName>
        <fullName evidence="6">RND family efflux transporter MFP subunit</fullName>
    </submittedName>
</protein>
<evidence type="ECO:0000313" key="7">
    <source>
        <dbReference type="Proteomes" id="UP000034600"/>
    </source>
</evidence>
<evidence type="ECO:0000259" key="5">
    <source>
        <dbReference type="Pfam" id="PF25954"/>
    </source>
</evidence>
<dbReference type="EMBL" id="LCPO01000038">
    <property type="protein sequence ID" value="KKU97910.1"/>
    <property type="molecule type" value="Genomic_DNA"/>
</dbReference>
<dbReference type="AlphaFoldDB" id="A0A0G1XUB9"/>
<accession>A0A0G1XUB9</accession>
<evidence type="ECO:0000256" key="4">
    <source>
        <dbReference type="SAM" id="Coils"/>
    </source>
</evidence>
<feature type="non-terminal residue" evidence="6">
    <location>
        <position position="1"/>
    </location>
</feature>
<comment type="caution">
    <text evidence="6">The sequence shown here is derived from an EMBL/GenBank/DDBJ whole genome shotgun (WGS) entry which is preliminary data.</text>
</comment>
<organism evidence="6 7">
    <name type="scientific">Candidatus Jorgensenbacteria bacterium GW2011_GWC1_48_8</name>
    <dbReference type="NCBI Taxonomy" id="1618666"/>
    <lineage>
        <taxon>Bacteria</taxon>
        <taxon>Candidatus Joergenseniibacteriota</taxon>
    </lineage>
</organism>
<dbReference type="InterPro" id="IPR050465">
    <property type="entry name" value="UPF0194_transport"/>
</dbReference>
<evidence type="ECO:0000256" key="3">
    <source>
        <dbReference type="ARBA" id="ARBA00023054"/>
    </source>
</evidence>
<keyword evidence="3 4" id="KW-0175">Coiled coil</keyword>
<evidence type="ECO:0000256" key="2">
    <source>
        <dbReference type="ARBA" id="ARBA00009477"/>
    </source>
</evidence>